<organism evidence="1 2">
    <name type="scientific">Cladonia borealis</name>
    <dbReference type="NCBI Taxonomy" id="184061"/>
    <lineage>
        <taxon>Eukaryota</taxon>
        <taxon>Fungi</taxon>
        <taxon>Dikarya</taxon>
        <taxon>Ascomycota</taxon>
        <taxon>Pezizomycotina</taxon>
        <taxon>Lecanoromycetes</taxon>
        <taxon>OSLEUM clade</taxon>
        <taxon>Lecanoromycetidae</taxon>
        <taxon>Lecanorales</taxon>
        <taxon>Lecanorineae</taxon>
        <taxon>Cladoniaceae</taxon>
        <taxon>Cladonia</taxon>
    </lineage>
</organism>
<accession>A0AA39QQ28</accession>
<dbReference type="Proteomes" id="UP001166286">
    <property type="component" value="Unassembled WGS sequence"/>
</dbReference>
<evidence type="ECO:0000313" key="1">
    <source>
        <dbReference type="EMBL" id="KAK0507040.1"/>
    </source>
</evidence>
<keyword evidence="2" id="KW-1185">Reference proteome</keyword>
<reference evidence="1" key="1">
    <citation type="submission" date="2023-03" db="EMBL/GenBank/DDBJ databases">
        <title>Complete genome of Cladonia borealis.</title>
        <authorList>
            <person name="Park H."/>
        </authorList>
    </citation>
    <scope>NUCLEOTIDE SEQUENCE</scope>
    <source>
        <strain evidence="1">ANT050790</strain>
    </source>
</reference>
<proteinExistence type="predicted"/>
<dbReference type="EMBL" id="JAFEKC020000025">
    <property type="protein sequence ID" value="KAK0507040.1"/>
    <property type="molecule type" value="Genomic_DNA"/>
</dbReference>
<dbReference type="AlphaFoldDB" id="A0AA39QQ28"/>
<gene>
    <name evidence="1" type="ORF">JMJ35_010498</name>
</gene>
<name>A0AA39QQ28_9LECA</name>
<evidence type="ECO:0000313" key="2">
    <source>
        <dbReference type="Proteomes" id="UP001166286"/>
    </source>
</evidence>
<protein>
    <submittedName>
        <fullName evidence="1">Uncharacterized protein</fullName>
    </submittedName>
</protein>
<sequence length="436" mass="51340">MQGNDDIEKCRTNDLLQSSAEDQQEAPPVDRPNFMSVFDRHMCYPFFIILCKHLSIAEIVALTRTCKKYADLYQYLLPIQWDVDRRLRRFVRDPNGFRSQMAKSNALIVGSFVSQFFERTPRETSDLNIFVEGLERANSFQSYLLNEEGYTEIPSIREPFKVLKLLKISNHARTEREEEECTTGPSRRKVRLFVDARTPVETILENFCSTIIVNFMSWNKAYSVFPLSTFVQYKGYQLGVNGHFASFLEIFLAYPLGRWNMQEIMCLEEKRLNHPIRTFRRVGDSFTWTIPFDTENVQWSKIPDYVLEYACFQIESRYVMKHFDYKIFTYGYINRTLKYQYLVNWDMQYFVRAKIDCLTAVEPREIDQSAKPVVSAGMTDYRKRSQPRVMAGWGGLISLDAEFPDWYSEWERRIGDENKFPEFPEFSKGGFLVASS</sequence>
<comment type="caution">
    <text evidence="1">The sequence shown here is derived from an EMBL/GenBank/DDBJ whole genome shotgun (WGS) entry which is preliminary data.</text>
</comment>